<gene>
    <name evidence="4" type="ORF">CYMTET_44699</name>
</gene>
<name>A0AAE0EZ25_9CHLO</name>
<evidence type="ECO:0000313" key="5">
    <source>
        <dbReference type="Proteomes" id="UP001190700"/>
    </source>
</evidence>
<evidence type="ECO:0000256" key="1">
    <source>
        <dbReference type="SAM" id="MobiDB-lite"/>
    </source>
</evidence>
<feature type="chain" id="PRO_5042133316" evidence="3">
    <location>
        <begin position="23"/>
        <end position="546"/>
    </location>
</feature>
<feature type="compositionally biased region" description="Polar residues" evidence="1">
    <location>
        <begin position="512"/>
        <end position="525"/>
    </location>
</feature>
<keyword evidence="2" id="KW-1133">Transmembrane helix</keyword>
<feature type="compositionally biased region" description="Pro residues" evidence="1">
    <location>
        <begin position="252"/>
        <end position="266"/>
    </location>
</feature>
<keyword evidence="3" id="KW-0732">Signal</keyword>
<organism evidence="4 5">
    <name type="scientific">Cymbomonas tetramitiformis</name>
    <dbReference type="NCBI Taxonomy" id="36881"/>
    <lineage>
        <taxon>Eukaryota</taxon>
        <taxon>Viridiplantae</taxon>
        <taxon>Chlorophyta</taxon>
        <taxon>Pyramimonadophyceae</taxon>
        <taxon>Pyramimonadales</taxon>
        <taxon>Pyramimonadaceae</taxon>
        <taxon>Cymbomonas</taxon>
    </lineage>
</organism>
<dbReference type="AlphaFoldDB" id="A0AAE0EZ25"/>
<evidence type="ECO:0000256" key="3">
    <source>
        <dbReference type="SAM" id="SignalP"/>
    </source>
</evidence>
<feature type="region of interest" description="Disordered" evidence="1">
    <location>
        <begin position="511"/>
        <end position="532"/>
    </location>
</feature>
<accession>A0AAE0EZ25</accession>
<sequence>MKFALLVLALSLVLTCLEVVETRYLYPPNNFAPPLVLGLQPIFSAKPAQNLGDLQVLPQASELGALDARLGTHEASASKSRGLAVGNEDIVSQLKKQREVVTLESNMLDAAATETVAKDATIEGLRLVNLKGGQMLDTAAEETNLAHEMLDAAAAETIKQKQMLQEAVSQNIIGAKWNELQNKMLNVAADEAMVMGSVLQETEQRELAQLQQEAQLKEHNEHLTGQILKANEVLLAKDDEILRLRDMVSPPPPPFPNAPLSPPPPFRRLYPSTPGSFRPTGSVTKVGQMLRGLDPFAGSVMKMKGLSSKAESALQDRGGLALVIGGEHEVLTAQNLTVNSPSVESSDRHMTHYIILSVLLLLTSLSGLVGGMHWAHQKQRKAEQWEDTRPSARELAAAASRSPAVGGFARGPRGGEASQAGHAYASSPAAPTGTPPTYLQHASPPMPPSERGGSTMATSAAPWFQQPKAFRSKVASVTMERRMQSSEQGDPYAPHAQAAGKRADSQYLDAVGSNNPAALSGSQSHRGMGDTNARMSQRVVMRAQEL</sequence>
<feature type="compositionally biased region" description="Basic and acidic residues" evidence="1">
    <location>
        <begin position="380"/>
        <end position="392"/>
    </location>
</feature>
<proteinExistence type="predicted"/>
<reference evidence="4 5" key="1">
    <citation type="journal article" date="2015" name="Genome Biol. Evol.">
        <title>Comparative Genomics of a Bacterivorous Green Alga Reveals Evolutionary Causalities and Consequences of Phago-Mixotrophic Mode of Nutrition.</title>
        <authorList>
            <person name="Burns J.A."/>
            <person name="Paasch A."/>
            <person name="Narechania A."/>
            <person name="Kim E."/>
        </authorList>
    </citation>
    <scope>NUCLEOTIDE SEQUENCE [LARGE SCALE GENOMIC DNA]</scope>
    <source>
        <strain evidence="4 5">PLY_AMNH</strain>
    </source>
</reference>
<keyword evidence="2" id="KW-0472">Membrane</keyword>
<feature type="transmembrane region" description="Helical" evidence="2">
    <location>
        <begin position="353"/>
        <end position="375"/>
    </location>
</feature>
<feature type="signal peptide" evidence="3">
    <location>
        <begin position="1"/>
        <end position="22"/>
    </location>
</feature>
<comment type="caution">
    <text evidence="4">The sequence shown here is derived from an EMBL/GenBank/DDBJ whole genome shotgun (WGS) entry which is preliminary data.</text>
</comment>
<evidence type="ECO:0000313" key="4">
    <source>
        <dbReference type="EMBL" id="KAK3245753.1"/>
    </source>
</evidence>
<feature type="region of interest" description="Disordered" evidence="1">
    <location>
        <begin position="380"/>
        <end position="464"/>
    </location>
</feature>
<protein>
    <submittedName>
        <fullName evidence="4">Uncharacterized protein</fullName>
    </submittedName>
</protein>
<feature type="compositionally biased region" description="Low complexity" evidence="1">
    <location>
        <begin position="423"/>
        <end position="438"/>
    </location>
</feature>
<feature type="region of interest" description="Disordered" evidence="1">
    <location>
        <begin position="252"/>
        <end position="274"/>
    </location>
</feature>
<dbReference type="Proteomes" id="UP001190700">
    <property type="component" value="Unassembled WGS sequence"/>
</dbReference>
<evidence type="ECO:0000256" key="2">
    <source>
        <dbReference type="SAM" id="Phobius"/>
    </source>
</evidence>
<feature type="compositionally biased region" description="Low complexity" evidence="1">
    <location>
        <begin position="393"/>
        <end position="404"/>
    </location>
</feature>
<dbReference type="EMBL" id="LGRX02030318">
    <property type="protein sequence ID" value="KAK3245753.1"/>
    <property type="molecule type" value="Genomic_DNA"/>
</dbReference>
<keyword evidence="2" id="KW-0812">Transmembrane</keyword>
<keyword evidence="5" id="KW-1185">Reference proteome</keyword>